<keyword evidence="2" id="KW-0233">DNA recombination</keyword>
<dbReference type="InterPro" id="IPR011010">
    <property type="entry name" value="DNA_brk_join_enz"/>
</dbReference>
<dbReference type="CDD" id="cd00799">
    <property type="entry name" value="INT_Cre_C"/>
    <property type="match status" value="1"/>
</dbReference>
<dbReference type="InterPro" id="IPR010998">
    <property type="entry name" value="Integrase_recombinase_N"/>
</dbReference>
<feature type="domain" description="Tyr recombinase" evidence="3">
    <location>
        <begin position="58"/>
        <end position="254"/>
    </location>
</feature>
<evidence type="ECO:0000259" key="3">
    <source>
        <dbReference type="PROSITE" id="PS51898"/>
    </source>
</evidence>
<dbReference type="InterPro" id="IPR052925">
    <property type="entry name" value="Phage_Integrase-like_Recomb"/>
</dbReference>
<dbReference type="Proteomes" id="UP000319481">
    <property type="component" value="Unassembled WGS sequence"/>
</dbReference>
<evidence type="ECO:0000256" key="2">
    <source>
        <dbReference type="ARBA" id="ARBA00023172"/>
    </source>
</evidence>
<dbReference type="PROSITE" id="PS51898">
    <property type="entry name" value="TYR_RECOMBINASE"/>
    <property type="match status" value="1"/>
</dbReference>
<evidence type="ECO:0000313" key="4">
    <source>
        <dbReference type="EMBL" id="TRA94133.1"/>
    </source>
</evidence>
<keyword evidence="5" id="KW-1185">Reference proteome</keyword>
<dbReference type="Gene3D" id="1.10.150.130">
    <property type="match status" value="1"/>
</dbReference>
<gene>
    <name evidence="4" type="ORF">EXN23_10255</name>
</gene>
<dbReference type="EMBL" id="SGNZ01000004">
    <property type="protein sequence ID" value="TRA94133.1"/>
    <property type="molecule type" value="Genomic_DNA"/>
</dbReference>
<protein>
    <submittedName>
        <fullName evidence="4">Site-specific integrase</fullName>
    </submittedName>
</protein>
<proteinExistence type="predicted"/>
<name>A0ABY3BRW0_9HYPH</name>
<dbReference type="InterPro" id="IPR002104">
    <property type="entry name" value="Integrase_catalytic"/>
</dbReference>
<evidence type="ECO:0000313" key="5">
    <source>
        <dbReference type="Proteomes" id="UP000319481"/>
    </source>
</evidence>
<dbReference type="SUPFAM" id="SSF56349">
    <property type="entry name" value="DNA breaking-rejoining enzymes"/>
    <property type="match status" value="1"/>
</dbReference>
<dbReference type="Gene3D" id="1.10.443.10">
    <property type="entry name" value="Intergrase catalytic core"/>
    <property type="match status" value="1"/>
</dbReference>
<dbReference type="PANTHER" id="PTHR34605">
    <property type="entry name" value="PHAGE_INTEGRASE DOMAIN-CONTAINING PROTEIN"/>
    <property type="match status" value="1"/>
</dbReference>
<organism evidence="4 5">
    <name type="scientific">Agrobacterium salinitolerans</name>
    <dbReference type="NCBI Taxonomy" id="1183413"/>
    <lineage>
        <taxon>Bacteria</taxon>
        <taxon>Pseudomonadati</taxon>
        <taxon>Pseudomonadota</taxon>
        <taxon>Alphaproteobacteria</taxon>
        <taxon>Hyphomicrobiales</taxon>
        <taxon>Rhizobiaceae</taxon>
        <taxon>Rhizobium/Agrobacterium group</taxon>
        <taxon>Agrobacterium</taxon>
    </lineage>
</organism>
<dbReference type="SUPFAM" id="SSF47823">
    <property type="entry name" value="lambda integrase-like, N-terminal domain"/>
    <property type="match status" value="1"/>
</dbReference>
<dbReference type="Pfam" id="PF00589">
    <property type="entry name" value="Phage_integrase"/>
    <property type="match status" value="1"/>
</dbReference>
<dbReference type="InterPro" id="IPR013762">
    <property type="entry name" value="Integrase-like_cat_sf"/>
</dbReference>
<comment type="caution">
    <text evidence="4">The sequence shown here is derived from an EMBL/GenBank/DDBJ whole genome shotgun (WGS) entry which is preliminary data.</text>
</comment>
<accession>A0ABY3BRW0</accession>
<evidence type="ECO:0000256" key="1">
    <source>
        <dbReference type="ARBA" id="ARBA00023125"/>
    </source>
</evidence>
<sequence>MASYLADHGKTHAVSTLRRWVASLSKAHSSAGHPDPTRLEPARSTLRGICRSRKERTSCAMPLLKDDLFAVLGAIGNTVRDRRDRSLLLVGFAAGFRRSELTGLDVEDVNFVRRGMIITLRRSKTDQTNLGRDIAIPFGKSQYCPVRELEEWLATAEISSGPLYRSVRRNGSISEKRLSAEAVSGIIKQRVAACGYDPKKFSGHSLRSGFATSAAQAGVSSWKIREQTGHRSDAMLARYIRSVELFVGNASGAIL</sequence>
<reference evidence="4 5" key="1">
    <citation type="journal article" date="2019" name="Appl. Microbiol. Biotechnol.">
        <title>Differential efficiency of wild type rhizogenic strains for rol gene transformation of plants.</title>
        <authorList>
            <person name="Desmet S."/>
            <person name="De Keyser E."/>
            <person name="Van Vaerenbergh J."/>
            <person name="Baeyen S."/>
            <person name="Van Huylenbroeck J."/>
            <person name="Geelen D."/>
            <person name="Dhooghe E."/>
        </authorList>
    </citation>
    <scope>NUCLEOTIDE SEQUENCE [LARGE SCALE GENOMIC DNA]</scope>
    <source>
        <strain evidence="4 5">GBBC3283</strain>
    </source>
</reference>
<keyword evidence="1" id="KW-0238">DNA-binding</keyword>
<dbReference type="PANTHER" id="PTHR34605:SF3">
    <property type="entry name" value="P CELL-TYPE AGGLUTINATION PROTEIN MAP4-LIKE-RELATED"/>
    <property type="match status" value="1"/>
</dbReference>